<evidence type="ECO:0000259" key="9">
    <source>
        <dbReference type="PROSITE" id="PS50879"/>
    </source>
</evidence>
<name>A0A914ZYU2_PARUN</name>
<dbReference type="InterPro" id="IPR036397">
    <property type="entry name" value="RNaseH_sf"/>
</dbReference>
<dbReference type="EC" id="3.1.26.4" evidence="3"/>
<dbReference type="InterPro" id="IPR050092">
    <property type="entry name" value="RNase_H"/>
</dbReference>
<evidence type="ECO:0000256" key="1">
    <source>
        <dbReference type="ARBA" id="ARBA00000077"/>
    </source>
</evidence>
<evidence type="ECO:0000256" key="5">
    <source>
        <dbReference type="ARBA" id="ARBA00022723"/>
    </source>
</evidence>
<dbReference type="Pfam" id="PF00075">
    <property type="entry name" value="RNase_H"/>
    <property type="match status" value="1"/>
</dbReference>
<dbReference type="InterPro" id="IPR002156">
    <property type="entry name" value="RNaseH_domain"/>
</dbReference>
<dbReference type="GO" id="GO:0004523">
    <property type="term" value="F:RNA-DNA hybrid ribonuclease activity"/>
    <property type="evidence" value="ECO:0007669"/>
    <property type="project" value="UniProtKB-EC"/>
</dbReference>
<organism evidence="10 11">
    <name type="scientific">Parascaris univalens</name>
    <name type="common">Nematode worm</name>
    <dbReference type="NCBI Taxonomy" id="6257"/>
    <lineage>
        <taxon>Eukaryota</taxon>
        <taxon>Metazoa</taxon>
        <taxon>Ecdysozoa</taxon>
        <taxon>Nematoda</taxon>
        <taxon>Chromadorea</taxon>
        <taxon>Rhabditida</taxon>
        <taxon>Spirurina</taxon>
        <taxon>Ascaridomorpha</taxon>
        <taxon>Ascaridoidea</taxon>
        <taxon>Ascarididae</taxon>
        <taxon>Parascaris</taxon>
    </lineage>
</organism>
<dbReference type="WBParaSite" id="PgE005_g004_t05">
    <property type="protein sequence ID" value="PgE005_g004_t05"/>
    <property type="gene ID" value="PgE005_g004"/>
</dbReference>
<evidence type="ECO:0000313" key="10">
    <source>
        <dbReference type="Proteomes" id="UP000887569"/>
    </source>
</evidence>
<dbReference type="GO" id="GO:0043137">
    <property type="term" value="P:DNA replication, removal of RNA primer"/>
    <property type="evidence" value="ECO:0007669"/>
    <property type="project" value="TreeGrafter"/>
</dbReference>
<keyword evidence="5" id="KW-0479">Metal-binding</keyword>
<dbReference type="Gene3D" id="3.30.420.10">
    <property type="entry name" value="Ribonuclease H-like superfamily/Ribonuclease H"/>
    <property type="match status" value="1"/>
</dbReference>
<dbReference type="GO" id="GO:0046872">
    <property type="term" value="F:metal ion binding"/>
    <property type="evidence" value="ECO:0007669"/>
    <property type="project" value="UniProtKB-KW"/>
</dbReference>
<sequence>SYSAMLRAAGLFFQRHARFLTHFFPAESTESLITACGISSNQTVSGCQSGRASTTSATDGALSPLGKAIIVYTDGSCVDGRASGIGIFFGKDHPLNISKAIEGREHNSCLAEIIAAQTALKTLRNWKLYRNEAVILRTDFLPLVSAMRSSGYCGRFHDDYAILKEEAKRFPKGVEFEHVFGHEGEPGNEAANELARLATAPARATRSYSVPPSCRFRTQDTSRRRSQRRSRSRSTNGRPRSRVRSRNIHNNVDRTGKSRHHCRSSSAFVPGHKSRK</sequence>
<evidence type="ECO:0000256" key="4">
    <source>
        <dbReference type="ARBA" id="ARBA00022722"/>
    </source>
</evidence>
<keyword evidence="4" id="KW-0540">Nuclease</keyword>
<dbReference type="PANTHER" id="PTHR10642:SF26">
    <property type="entry name" value="RIBONUCLEASE H1"/>
    <property type="match status" value="1"/>
</dbReference>
<reference evidence="11" key="1">
    <citation type="submission" date="2022-11" db="UniProtKB">
        <authorList>
            <consortium name="WormBaseParasite"/>
        </authorList>
    </citation>
    <scope>IDENTIFICATION</scope>
</reference>
<evidence type="ECO:0000256" key="2">
    <source>
        <dbReference type="ARBA" id="ARBA00005300"/>
    </source>
</evidence>
<dbReference type="InterPro" id="IPR012337">
    <property type="entry name" value="RNaseH-like_sf"/>
</dbReference>
<protein>
    <recommendedName>
        <fullName evidence="3">ribonuclease H</fullName>
        <ecNumber evidence="3">3.1.26.4</ecNumber>
    </recommendedName>
</protein>
<comment type="similarity">
    <text evidence="2">Belongs to the RNase H family.</text>
</comment>
<feature type="region of interest" description="Disordered" evidence="8">
    <location>
        <begin position="202"/>
        <end position="276"/>
    </location>
</feature>
<dbReference type="Proteomes" id="UP000887569">
    <property type="component" value="Unplaced"/>
</dbReference>
<dbReference type="AlphaFoldDB" id="A0A914ZYU2"/>
<evidence type="ECO:0000256" key="7">
    <source>
        <dbReference type="ARBA" id="ARBA00022801"/>
    </source>
</evidence>
<evidence type="ECO:0000256" key="3">
    <source>
        <dbReference type="ARBA" id="ARBA00012180"/>
    </source>
</evidence>
<keyword evidence="6" id="KW-0255">Endonuclease</keyword>
<keyword evidence="7" id="KW-0378">Hydrolase</keyword>
<feature type="domain" description="RNase H type-1" evidence="9">
    <location>
        <begin position="65"/>
        <end position="200"/>
    </location>
</feature>
<comment type="catalytic activity">
    <reaction evidence="1">
        <text>Endonucleolytic cleavage to 5'-phosphomonoester.</text>
        <dbReference type="EC" id="3.1.26.4"/>
    </reaction>
</comment>
<dbReference type="GO" id="GO:0003676">
    <property type="term" value="F:nucleic acid binding"/>
    <property type="evidence" value="ECO:0007669"/>
    <property type="project" value="InterPro"/>
</dbReference>
<proteinExistence type="inferred from homology"/>
<dbReference type="SUPFAM" id="SSF53098">
    <property type="entry name" value="Ribonuclease H-like"/>
    <property type="match status" value="1"/>
</dbReference>
<evidence type="ECO:0000313" key="11">
    <source>
        <dbReference type="WBParaSite" id="PgE005_g004_t05"/>
    </source>
</evidence>
<dbReference type="PROSITE" id="PS50879">
    <property type="entry name" value="RNASE_H_1"/>
    <property type="match status" value="1"/>
</dbReference>
<keyword evidence="10" id="KW-1185">Reference proteome</keyword>
<evidence type="ECO:0000256" key="6">
    <source>
        <dbReference type="ARBA" id="ARBA00022759"/>
    </source>
</evidence>
<evidence type="ECO:0000256" key="8">
    <source>
        <dbReference type="SAM" id="MobiDB-lite"/>
    </source>
</evidence>
<accession>A0A914ZYU2</accession>
<dbReference type="PANTHER" id="PTHR10642">
    <property type="entry name" value="RIBONUCLEASE H1"/>
    <property type="match status" value="1"/>
</dbReference>